<dbReference type="AlphaFoldDB" id="A0A368H642"/>
<gene>
    <name evidence="1" type="ORF">ANCCAN_01859</name>
</gene>
<accession>A0A368H642</accession>
<dbReference type="Proteomes" id="UP000252519">
    <property type="component" value="Unassembled WGS sequence"/>
</dbReference>
<dbReference type="EMBL" id="JOJR01000009">
    <property type="protein sequence ID" value="RCN52071.1"/>
    <property type="molecule type" value="Genomic_DNA"/>
</dbReference>
<proteinExistence type="predicted"/>
<evidence type="ECO:0000313" key="2">
    <source>
        <dbReference type="Proteomes" id="UP000252519"/>
    </source>
</evidence>
<comment type="caution">
    <text evidence="1">The sequence shown here is derived from an EMBL/GenBank/DDBJ whole genome shotgun (WGS) entry which is preliminary data.</text>
</comment>
<reference evidence="1 2" key="1">
    <citation type="submission" date="2014-10" db="EMBL/GenBank/DDBJ databases">
        <title>Draft genome of the hookworm Ancylostoma caninum.</title>
        <authorList>
            <person name="Mitreva M."/>
        </authorList>
    </citation>
    <scope>NUCLEOTIDE SEQUENCE [LARGE SCALE GENOMIC DNA]</scope>
    <source>
        <strain evidence="1 2">Baltimore</strain>
    </source>
</reference>
<organism evidence="1 2">
    <name type="scientific">Ancylostoma caninum</name>
    <name type="common">Dog hookworm</name>
    <dbReference type="NCBI Taxonomy" id="29170"/>
    <lineage>
        <taxon>Eukaryota</taxon>
        <taxon>Metazoa</taxon>
        <taxon>Ecdysozoa</taxon>
        <taxon>Nematoda</taxon>
        <taxon>Chromadorea</taxon>
        <taxon>Rhabditida</taxon>
        <taxon>Rhabditina</taxon>
        <taxon>Rhabditomorpha</taxon>
        <taxon>Strongyloidea</taxon>
        <taxon>Ancylostomatidae</taxon>
        <taxon>Ancylostomatinae</taxon>
        <taxon>Ancylostoma</taxon>
    </lineage>
</organism>
<keyword evidence="2" id="KW-1185">Reference proteome</keyword>
<sequence>MHSLDCRLQKIYLTGEAVRPTKRHQMLRFTKLVSRSIEEQQVDKLHLVSMLPLAPQKEEVVDFQNTHSTVAAADRMDEQQVPSDSALVIAEKEITHSSVALTDL</sequence>
<name>A0A368H642_ANCCA</name>
<protein>
    <submittedName>
        <fullName evidence="1">Uncharacterized protein</fullName>
    </submittedName>
</protein>
<evidence type="ECO:0000313" key="1">
    <source>
        <dbReference type="EMBL" id="RCN52071.1"/>
    </source>
</evidence>